<name>A0A0F9FKX3_9ZZZZ</name>
<proteinExistence type="predicted"/>
<comment type="caution">
    <text evidence="3">The sequence shown here is derived from an EMBL/GenBank/DDBJ whole genome shotgun (WGS) entry which is preliminary data.</text>
</comment>
<dbReference type="AlphaFoldDB" id="A0A0F9FKX3"/>
<dbReference type="SUPFAM" id="SSF75005">
    <property type="entry name" value="Arabinanase/levansucrase/invertase"/>
    <property type="match status" value="1"/>
</dbReference>
<sequence>MDGRITPFEGTFYITYIAESHYGDRIGLARTDDFESVTRLGFVSEVDTKGGTLFPEKINGRYARLERPLSGGRIWISYSDDLVYWGGSEAILSPRPGYWDSHRVGDAVPPIRVKDGRWLLIYYGIKDTSAGPLFRIGAVFLDSDDPARVVSRTNVPILSPRKDYERVGDVTNLIFSCGAILEDEKLLLYYGASDSCICLGTTAIDDIYQECAKSEGEF</sequence>
<evidence type="ECO:0008006" key="4">
    <source>
        <dbReference type="Google" id="ProtNLM"/>
    </source>
</evidence>
<protein>
    <recommendedName>
        <fullName evidence="4">Glycosidase</fullName>
    </recommendedName>
</protein>
<evidence type="ECO:0000256" key="2">
    <source>
        <dbReference type="ARBA" id="ARBA00022679"/>
    </source>
</evidence>
<dbReference type="Pfam" id="PF04041">
    <property type="entry name" value="Glyco_hydro_130"/>
    <property type="match status" value="1"/>
</dbReference>
<organism evidence="3">
    <name type="scientific">marine sediment metagenome</name>
    <dbReference type="NCBI Taxonomy" id="412755"/>
    <lineage>
        <taxon>unclassified sequences</taxon>
        <taxon>metagenomes</taxon>
        <taxon>ecological metagenomes</taxon>
    </lineage>
</organism>
<reference evidence="3" key="1">
    <citation type="journal article" date="2015" name="Nature">
        <title>Complex archaea that bridge the gap between prokaryotes and eukaryotes.</title>
        <authorList>
            <person name="Spang A."/>
            <person name="Saw J.H."/>
            <person name="Jorgensen S.L."/>
            <person name="Zaremba-Niedzwiedzka K."/>
            <person name="Martijn J."/>
            <person name="Lind A.E."/>
            <person name="van Eijk R."/>
            <person name="Schleper C."/>
            <person name="Guy L."/>
            <person name="Ettema T.J."/>
        </authorList>
    </citation>
    <scope>NUCLEOTIDE SEQUENCE</scope>
</reference>
<feature type="non-terminal residue" evidence="3">
    <location>
        <position position="1"/>
    </location>
</feature>
<dbReference type="EMBL" id="LAZR01030000">
    <property type="protein sequence ID" value="KKL57905.1"/>
    <property type="molecule type" value="Genomic_DNA"/>
</dbReference>
<gene>
    <name evidence="3" type="ORF">LCGC14_2230720</name>
</gene>
<dbReference type="PANTHER" id="PTHR34106:SF5">
    <property type="entry name" value="GLYCOSIDASE"/>
    <property type="match status" value="1"/>
</dbReference>
<accession>A0A0F9FKX3</accession>
<dbReference type="InterPro" id="IPR007184">
    <property type="entry name" value="Mannoside_phosphorylase"/>
</dbReference>
<evidence type="ECO:0000256" key="1">
    <source>
        <dbReference type="ARBA" id="ARBA00022676"/>
    </source>
</evidence>
<evidence type="ECO:0000313" key="3">
    <source>
        <dbReference type="EMBL" id="KKL57905.1"/>
    </source>
</evidence>
<dbReference type="PANTHER" id="PTHR34106">
    <property type="entry name" value="GLYCOSIDASE"/>
    <property type="match status" value="1"/>
</dbReference>
<keyword evidence="1" id="KW-0328">Glycosyltransferase</keyword>
<dbReference type="Gene3D" id="2.115.10.20">
    <property type="entry name" value="Glycosyl hydrolase domain, family 43"/>
    <property type="match status" value="1"/>
</dbReference>
<dbReference type="InterPro" id="IPR023296">
    <property type="entry name" value="Glyco_hydro_beta-prop_sf"/>
</dbReference>
<keyword evidence="2" id="KW-0808">Transferase</keyword>
<dbReference type="GO" id="GO:0016757">
    <property type="term" value="F:glycosyltransferase activity"/>
    <property type="evidence" value="ECO:0007669"/>
    <property type="project" value="UniProtKB-KW"/>
</dbReference>